<protein>
    <submittedName>
        <fullName evidence="2">Uncharacterized protein</fullName>
    </submittedName>
</protein>
<dbReference type="RefSeq" id="WP_275232194.1">
    <property type="nucleotide sequence ID" value="NZ_JARDXE010000014.1"/>
</dbReference>
<reference evidence="2" key="1">
    <citation type="submission" date="2023-02" db="EMBL/GenBank/DDBJ databases">
        <title>A novel hydrolase synthesized by Rhodococcus erythropolis HQ is responsible for the detoxification of Zearalenone.</title>
        <authorList>
            <person name="Hu J."/>
            <person name="Xu J."/>
        </authorList>
    </citation>
    <scope>NUCLEOTIDE SEQUENCE</scope>
    <source>
        <strain evidence="2">HQ</strain>
    </source>
</reference>
<name>A0AAW6LUK8_RHOSG</name>
<evidence type="ECO:0000256" key="1">
    <source>
        <dbReference type="SAM" id="MobiDB-lite"/>
    </source>
</evidence>
<dbReference type="AlphaFoldDB" id="A0AAW6LUK8"/>
<gene>
    <name evidence="2" type="ORF">PXH69_21885</name>
</gene>
<comment type="caution">
    <text evidence="2">The sequence shown here is derived from an EMBL/GenBank/DDBJ whole genome shotgun (WGS) entry which is preliminary data.</text>
</comment>
<accession>A0AAW6LUK8</accession>
<organism evidence="2 3">
    <name type="scientific">Rhodococcus qingshengii</name>
    <dbReference type="NCBI Taxonomy" id="334542"/>
    <lineage>
        <taxon>Bacteria</taxon>
        <taxon>Bacillati</taxon>
        <taxon>Actinomycetota</taxon>
        <taxon>Actinomycetes</taxon>
        <taxon>Mycobacteriales</taxon>
        <taxon>Nocardiaceae</taxon>
        <taxon>Rhodococcus</taxon>
        <taxon>Rhodococcus erythropolis group</taxon>
    </lineage>
</organism>
<sequence length="55" mass="6088">MTEQADEQMAHNTNRSGAGTVPVIGYPQPGDEHNWHVATADEIDAYTTYWNGQPD</sequence>
<evidence type="ECO:0000313" key="3">
    <source>
        <dbReference type="Proteomes" id="UP001217325"/>
    </source>
</evidence>
<dbReference type="EMBL" id="JARDXE010000014">
    <property type="protein sequence ID" value="MDE8647630.1"/>
    <property type="molecule type" value="Genomic_DNA"/>
</dbReference>
<feature type="region of interest" description="Disordered" evidence="1">
    <location>
        <begin position="1"/>
        <end position="33"/>
    </location>
</feature>
<proteinExistence type="predicted"/>
<dbReference type="Proteomes" id="UP001217325">
    <property type="component" value="Unassembled WGS sequence"/>
</dbReference>
<evidence type="ECO:0000313" key="2">
    <source>
        <dbReference type="EMBL" id="MDE8647630.1"/>
    </source>
</evidence>